<comment type="caution">
    <text evidence="2">The sequence shown here is derived from an EMBL/GenBank/DDBJ whole genome shotgun (WGS) entry which is preliminary data.</text>
</comment>
<feature type="signal peptide" evidence="1">
    <location>
        <begin position="1"/>
        <end position="29"/>
    </location>
</feature>
<evidence type="ECO:0000313" key="3">
    <source>
        <dbReference type="Proteomes" id="UP001500166"/>
    </source>
</evidence>
<reference evidence="3" key="1">
    <citation type="journal article" date="2019" name="Int. J. Syst. Evol. Microbiol.">
        <title>The Global Catalogue of Microorganisms (GCM) 10K type strain sequencing project: providing services to taxonomists for standard genome sequencing and annotation.</title>
        <authorList>
            <consortium name="The Broad Institute Genomics Platform"/>
            <consortium name="The Broad Institute Genome Sequencing Center for Infectious Disease"/>
            <person name="Wu L."/>
            <person name="Ma J."/>
        </authorList>
    </citation>
    <scope>NUCLEOTIDE SEQUENCE [LARGE SCALE GENOMIC DNA]</scope>
    <source>
        <strain evidence="3">JCM 15914</strain>
    </source>
</reference>
<dbReference type="Proteomes" id="UP001500166">
    <property type="component" value="Unassembled WGS sequence"/>
</dbReference>
<gene>
    <name evidence="2" type="ORF">GCM10009824_09860</name>
</gene>
<evidence type="ECO:0008006" key="4">
    <source>
        <dbReference type="Google" id="ProtNLM"/>
    </source>
</evidence>
<accession>A0ABP5J8Q3</accession>
<keyword evidence="3" id="KW-1185">Reference proteome</keyword>
<dbReference type="EMBL" id="BAAAQA010000008">
    <property type="protein sequence ID" value="GAA2113276.1"/>
    <property type="molecule type" value="Genomic_DNA"/>
</dbReference>
<dbReference type="PROSITE" id="PS51257">
    <property type="entry name" value="PROKAR_LIPOPROTEIN"/>
    <property type="match status" value="1"/>
</dbReference>
<evidence type="ECO:0000256" key="1">
    <source>
        <dbReference type="SAM" id="SignalP"/>
    </source>
</evidence>
<feature type="chain" id="PRO_5046690461" description="Lipoprotein" evidence="1">
    <location>
        <begin position="30"/>
        <end position="148"/>
    </location>
</feature>
<name>A0ABP5J8Q3_9MICC</name>
<dbReference type="RefSeq" id="WP_344223902.1">
    <property type="nucleotide sequence ID" value="NZ_BAAAQA010000008.1"/>
</dbReference>
<proteinExistence type="predicted"/>
<sequence length="148" mass="15871">MHSLVKKRMLLASATGMLFIAASCTPSEALPAYGSMDDVYRAVDGRVGCASHAHGDPVAMSSSIQPAGESCMCTNSVEILWFQTSETHQEARSAAASAADPSGAVYIVERANWFVVDLSEVRPRSFPDREINMKELAAALNARYSIEG</sequence>
<organism evidence="2 3">
    <name type="scientific">Kocuria atrinae</name>
    <dbReference type="NCBI Taxonomy" id="592377"/>
    <lineage>
        <taxon>Bacteria</taxon>
        <taxon>Bacillati</taxon>
        <taxon>Actinomycetota</taxon>
        <taxon>Actinomycetes</taxon>
        <taxon>Micrococcales</taxon>
        <taxon>Micrococcaceae</taxon>
        <taxon>Kocuria</taxon>
    </lineage>
</organism>
<protein>
    <recommendedName>
        <fullName evidence="4">Lipoprotein</fullName>
    </recommendedName>
</protein>
<evidence type="ECO:0000313" key="2">
    <source>
        <dbReference type="EMBL" id="GAA2113276.1"/>
    </source>
</evidence>
<keyword evidence="1" id="KW-0732">Signal</keyword>